<dbReference type="CDD" id="cd00317">
    <property type="entry name" value="cyclophilin"/>
    <property type="match status" value="1"/>
</dbReference>
<dbReference type="GO" id="GO:0003755">
    <property type="term" value="F:peptidyl-prolyl cis-trans isomerase activity"/>
    <property type="evidence" value="ECO:0007669"/>
    <property type="project" value="UniProtKB-UniRule"/>
</dbReference>
<keyword evidence="4 5" id="KW-0413">Isomerase</keyword>
<evidence type="ECO:0000313" key="8">
    <source>
        <dbReference type="Proteomes" id="UP000030134"/>
    </source>
</evidence>
<dbReference type="PIRSF" id="PIRSF001467">
    <property type="entry name" value="Peptidylpro_ismrse"/>
    <property type="match status" value="1"/>
</dbReference>
<dbReference type="Gene3D" id="2.40.100.10">
    <property type="entry name" value="Cyclophilin-like"/>
    <property type="match status" value="1"/>
</dbReference>
<protein>
    <recommendedName>
        <fullName evidence="5">Peptidyl-prolyl cis-trans isomerase</fullName>
        <shortName evidence="5">PPIase</shortName>
        <ecNumber evidence="5">5.2.1.8</ecNumber>
    </recommendedName>
</protein>
<proteinExistence type="inferred from homology"/>
<dbReference type="PANTHER" id="PTHR45625">
    <property type="entry name" value="PEPTIDYL-PROLYL CIS-TRANS ISOMERASE-RELATED"/>
    <property type="match status" value="1"/>
</dbReference>
<evidence type="ECO:0000256" key="1">
    <source>
        <dbReference type="ARBA" id="ARBA00002388"/>
    </source>
</evidence>
<dbReference type="InterPro" id="IPR002130">
    <property type="entry name" value="Cyclophilin-type_PPIase_dom"/>
</dbReference>
<keyword evidence="3 5" id="KW-0697">Rotamase</keyword>
<dbReference type="PROSITE" id="PS00170">
    <property type="entry name" value="CSA_PPIASE_1"/>
    <property type="match status" value="1"/>
</dbReference>
<comment type="similarity">
    <text evidence="2 5">Belongs to the cyclophilin-type PPIase family.</text>
</comment>
<comment type="function">
    <text evidence="1 5">PPIases accelerate the folding of proteins. It catalyzes the cis-trans isomerization of proline imidic peptide bonds in oligopeptides.</text>
</comment>
<dbReference type="InterPro" id="IPR020892">
    <property type="entry name" value="Cyclophilin-type_PPIase_CS"/>
</dbReference>
<feature type="signal peptide" evidence="5">
    <location>
        <begin position="1"/>
        <end position="20"/>
    </location>
</feature>
<dbReference type="EMBL" id="JQZW01000002">
    <property type="protein sequence ID" value="KGN99191.1"/>
    <property type="molecule type" value="Genomic_DNA"/>
</dbReference>
<sequence>MKRVALLTLSLVLMMSAAWAQLKAPCQEEVKNFVKIETNKGDFVVALYEGTPAHRDNFLRLVQERAYEQTIFHRVINRFMIQGGNLMTRNATPEMDVSLDTISRRLPAEIDMVRFFHKRGALCAAREGDEVNPEKASSSTQFYIVTGTYFTDIDLDEMERSKGNSYTPEQREAYKMYGGTPHLDDHYTVFGEVVKGMDVVEKIQSVKTNAENRPTKDVVIRRMTLVSNPNATKK</sequence>
<gene>
    <name evidence="7" type="ORF">HQ36_01690</name>
</gene>
<dbReference type="InterPro" id="IPR044666">
    <property type="entry name" value="Cyclophilin_A-like"/>
</dbReference>
<feature type="chain" id="PRO_5006513635" description="Peptidyl-prolyl cis-trans isomerase" evidence="5">
    <location>
        <begin position="21"/>
        <end position="234"/>
    </location>
</feature>
<dbReference type="STRING" id="266762.HQ36_01690"/>
<dbReference type="OrthoDB" id="9807797at2"/>
<dbReference type="Proteomes" id="UP000030134">
    <property type="component" value="Unassembled WGS sequence"/>
</dbReference>
<comment type="catalytic activity">
    <reaction evidence="5">
        <text>[protein]-peptidylproline (omega=180) = [protein]-peptidylproline (omega=0)</text>
        <dbReference type="Rhea" id="RHEA:16237"/>
        <dbReference type="Rhea" id="RHEA-COMP:10747"/>
        <dbReference type="Rhea" id="RHEA-COMP:10748"/>
        <dbReference type="ChEBI" id="CHEBI:83833"/>
        <dbReference type="ChEBI" id="CHEBI:83834"/>
        <dbReference type="EC" id="5.2.1.8"/>
    </reaction>
</comment>
<reference evidence="7 8" key="1">
    <citation type="submission" date="2014-08" db="EMBL/GenBank/DDBJ databases">
        <title>Porphyromonas gingivicanis strain:COT-022_OH1391 Genome sequencing.</title>
        <authorList>
            <person name="Wallis C."/>
            <person name="Deusch O."/>
            <person name="O'Flynn C."/>
            <person name="Davis I."/>
            <person name="Jospin G."/>
            <person name="Darling A.E."/>
            <person name="Coil D.A."/>
            <person name="Alexiev A."/>
            <person name="Horsfall A."/>
            <person name="Kirkwood N."/>
            <person name="Harris S."/>
            <person name="Eisen J.A."/>
        </authorList>
    </citation>
    <scope>NUCLEOTIDE SEQUENCE [LARGE SCALE GENOMIC DNA]</scope>
    <source>
        <strain evidence="8">COT-022 OH1391</strain>
    </source>
</reference>
<dbReference type="AlphaFoldDB" id="A0A0A2G7E3"/>
<accession>A0A0A2G7E3</accession>
<keyword evidence="8" id="KW-1185">Reference proteome</keyword>
<name>A0A0A2G7E3_9PORP</name>
<dbReference type="EC" id="5.2.1.8" evidence="5"/>
<evidence type="ECO:0000313" key="7">
    <source>
        <dbReference type="EMBL" id="KGN99191.1"/>
    </source>
</evidence>
<dbReference type="InterPro" id="IPR024936">
    <property type="entry name" value="Cyclophilin-type_PPIase"/>
</dbReference>
<dbReference type="GO" id="GO:0006457">
    <property type="term" value="P:protein folding"/>
    <property type="evidence" value="ECO:0007669"/>
    <property type="project" value="InterPro"/>
</dbReference>
<dbReference type="RefSeq" id="WP_036882867.1">
    <property type="nucleotide sequence ID" value="NZ_JQZW01000002.1"/>
</dbReference>
<dbReference type="PROSITE" id="PS50072">
    <property type="entry name" value="CSA_PPIASE_2"/>
    <property type="match status" value="1"/>
</dbReference>
<dbReference type="eggNOG" id="COG0652">
    <property type="taxonomic scope" value="Bacteria"/>
</dbReference>
<evidence type="ECO:0000256" key="4">
    <source>
        <dbReference type="ARBA" id="ARBA00023235"/>
    </source>
</evidence>
<evidence type="ECO:0000259" key="6">
    <source>
        <dbReference type="PROSITE" id="PS50072"/>
    </source>
</evidence>
<evidence type="ECO:0000256" key="5">
    <source>
        <dbReference type="RuleBase" id="RU363019"/>
    </source>
</evidence>
<feature type="domain" description="PPIase cyclophilin-type" evidence="6">
    <location>
        <begin position="37"/>
        <end position="225"/>
    </location>
</feature>
<dbReference type="PANTHER" id="PTHR45625:SF4">
    <property type="entry name" value="PEPTIDYLPROLYL ISOMERASE DOMAIN AND WD REPEAT-CONTAINING PROTEIN 1"/>
    <property type="match status" value="1"/>
</dbReference>
<evidence type="ECO:0000256" key="2">
    <source>
        <dbReference type="ARBA" id="ARBA00007365"/>
    </source>
</evidence>
<dbReference type="SUPFAM" id="SSF50891">
    <property type="entry name" value="Cyclophilin-like"/>
    <property type="match status" value="1"/>
</dbReference>
<keyword evidence="5" id="KW-0732">Signal</keyword>
<dbReference type="PRINTS" id="PR00153">
    <property type="entry name" value="CSAPPISMRASE"/>
</dbReference>
<organism evidence="7 8">
    <name type="scientific">Porphyromonas gingivicanis</name>
    <dbReference type="NCBI Taxonomy" id="266762"/>
    <lineage>
        <taxon>Bacteria</taxon>
        <taxon>Pseudomonadati</taxon>
        <taxon>Bacteroidota</taxon>
        <taxon>Bacteroidia</taxon>
        <taxon>Bacteroidales</taxon>
        <taxon>Porphyromonadaceae</taxon>
        <taxon>Porphyromonas</taxon>
    </lineage>
</organism>
<comment type="caution">
    <text evidence="7">The sequence shown here is derived from an EMBL/GenBank/DDBJ whole genome shotgun (WGS) entry which is preliminary data.</text>
</comment>
<evidence type="ECO:0000256" key="3">
    <source>
        <dbReference type="ARBA" id="ARBA00023110"/>
    </source>
</evidence>
<dbReference type="Pfam" id="PF00160">
    <property type="entry name" value="Pro_isomerase"/>
    <property type="match status" value="1"/>
</dbReference>
<dbReference type="InterPro" id="IPR029000">
    <property type="entry name" value="Cyclophilin-like_dom_sf"/>
</dbReference>